<dbReference type="Gene3D" id="3.30.2140.10">
    <property type="entry name" value="Arylamine N-acetyltransferase"/>
    <property type="match status" value="1"/>
</dbReference>
<dbReference type="Proteomes" id="UP000228859">
    <property type="component" value="Unassembled WGS sequence"/>
</dbReference>
<evidence type="ECO:0000256" key="2">
    <source>
        <dbReference type="RuleBase" id="RU003452"/>
    </source>
</evidence>
<dbReference type="PANTHER" id="PTHR11786">
    <property type="entry name" value="N-HYDROXYARYLAMINE O-ACETYLTRANSFERASE"/>
    <property type="match status" value="1"/>
</dbReference>
<name>A0A2D3WI59_9BACT</name>
<organism evidence="3 4">
    <name type="scientific">Sulfuricurvum kujiense</name>
    <dbReference type="NCBI Taxonomy" id="148813"/>
    <lineage>
        <taxon>Bacteria</taxon>
        <taxon>Pseudomonadati</taxon>
        <taxon>Campylobacterota</taxon>
        <taxon>Epsilonproteobacteria</taxon>
        <taxon>Campylobacterales</taxon>
        <taxon>Sulfurimonadaceae</taxon>
        <taxon>Sulfuricurvum</taxon>
    </lineage>
</organism>
<dbReference type="Pfam" id="PF00797">
    <property type="entry name" value="Acetyltransf_2"/>
    <property type="match status" value="1"/>
</dbReference>
<dbReference type="InterPro" id="IPR001447">
    <property type="entry name" value="Arylamine_N-AcTrfase"/>
</dbReference>
<dbReference type="AlphaFoldDB" id="A0A2D3WI59"/>
<sequence length="248" mass="27744">MTASNFSLPDYLRRIGYSGETRPDLATLTALMSAQLQSVPFENTEVQAGRIPSMVPEEITTKIVTHGRGGYCYEVNGLFAMALTAIGFEWYFAGARPMFYPSRRPKTHLVVIVTIDGEHYLCDTGFGGYGLRQPIHIQDGEIAEQNGDRFRLELSNNEYVLSSLVNDEWAPQYGFSLAAQEWIEFSLANYFNATHPDTIFTQKKLAVIQTPNGRKILLNDTLKIIENGSTDETIVDYAKAANEHFGLT</sequence>
<protein>
    <submittedName>
        <fullName evidence="3">Acetyltransferase</fullName>
    </submittedName>
</protein>
<dbReference type="PRINTS" id="PR01543">
    <property type="entry name" value="ANATRNSFRASE"/>
</dbReference>
<accession>A0A2D3WI59</accession>
<comment type="caution">
    <text evidence="3">The sequence shown here is derived from an EMBL/GenBank/DDBJ whole genome shotgun (WGS) entry which is preliminary data.</text>
</comment>
<dbReference type="GO" id="GO:0016407">
    <property type="term" value="F:acetyltransferase activity"/>
    <property type="evidence" value="ECO:0007669"/>
    <property type="project" value="InterPro"/>
</dbReference>
<dbReference type="PANTHER" id="PTHR11786:SF0">
    <property type="entry name" value="ARYLAMINE N-ACETYLTRANSFERASE 4-RELATED"/>
    <property type="match status" value="1"/>
</dbReference>
<evidence type="ECO:0000256" key="1">
    <source>
        <dbReference type="ARBA" id="ARBA00006547"/>
    </source>
</evidence>
<dbReference type="RefSeq" id="WP_294894473.1">
    <property type="nucleotide sequence ID" value="NZ_DLUI01000164.1"/>
</dbReference>
<keyword evidence="3" id="KW-0808">Transferase</keyword>
<dbReference type="InterPro" id="IPR038765">
    <property type="entry name" value="Papain-like_cys_pep_sf"/>
</dbReference>
<comment type="similarity">
    <text evidence="1 2">Belongs to the arylamine N-acetyltransferase family.</text>
</comment>
<gene>
    <name evidence="3" type="ORF">CFH83_11280</name>
</gene>
<reference evidence="3 4" key="1">
    <citation type="journal article" date="2017" name="Front. Microbiol.">
        <title>Comparative Genomic Analysis of the Class Epsilonproteobacteria and Proposed Reclassification to Epsilonbacteraeota (phyl. nov.).</title>
        <authorList>
            <person name="Waite D.W."/>
            <person name="Vanwonterghem I."/>
            <person name="Rinke C."/>
            <person name="Parks D.H."/>
            <person name="Zhang Y."/>
            <person name="Takai K."/>
            <person name="Sievert S.M."/>
            <person name="Simon J."/>
            <person name="Campbell B.J."/>
            <person name="Hanson T.E."/>
            <person name="Woyke T."/>
            <person name="Klotz M.G."/>
            <person name="Hugenholtz P."/>
        </authorList>
    </citation>
    <scope>NUCLEOTIDE SEQUENCE [LARGE SCALE GENOMIC DNA]</scope>
    <source>
        <strain evidence="3">UBA12443</strain>
    </source>
</reference>
<evidence type="ECO:0000313" key="4">
    <source>
        <dbReference type="Proteomes" id="UP000228859"/>
    </source>
</evidence>
<dbReference type="SUPFAM" id="SSF54001">
    <property type="entry name" value="Cysteine proteinases"/>
    <property type="match status" value="1"/>
</dbReference>
<evidence type="ECO:0000313" key="3">
    <source>
        <dbReference type="EMBL" id="DAB37404.1"/>
    </source>
</evidence>
<dbReference type="Gene3D" id="2.40.128.150">
    <property type="entry name" value="Cysteine proteinases"/>
    <property type="match status" value="1"/>
</dbReference>
<dbReference type="EMBL" id="DLUI01000164">
    <property type="protein sequence ID" value="DAB37404.1"/>
    <property type="molecule type" value="Genomic_DNA"/>
</dbReference>
<proteinExistence type="inferred from homology"/>